<evidence type="ECO:0000313" key="3">
    <source>
        <dbReference type="EMBL" id="RLP80880.1"/>
    </source>
</evidence>
<accession>A0A3L7AMJ4</accession>
<sequence>MRRVAHSATFSRVMAICVGIIPLASLMPISTGNVPPLWGLILLMGTGVWCLAIIIFTGLYVSATEILVVGIFRVTRLSKESIAEISHKSYEPLLFISTDEWVLGFFPRTLVIVDTNGRTRRFNSPVFRRVRGPEILQSLGGFPSRPGSPTVADGERRARHRRVR</sequence>
<dbReference type="EMBL" id="RCUY01000001">
    <property type="protein sequence ID" value="RLP84665.1"/>
    <property type="molecule type" value="Genomic_DNA"/>
</dbReference>
<dbReference type="Proteomes" id="UP000269438">
    <property type="component" value="Unassembled WGS sequence"/>
</dbReference>
<reference evidence="3 5" key="1">
    <citation type="submission" date="2018-10" db="EMBL/GenBank/DDBJ databases">
        <authorList>
            <person name="Li J."/>
        </authorList>
    </citation>
    <scope>NUCLEOTIDE SEQUENCE [LARGE SCALE GENOMIC DNA]</scope>
    <source>
        <strain evidence="3 5">JCM 11654</strain>
    </source>
</reference>
<evidence type="ECO:0000313" key="4">
    <source>
        <dbReference type="EMBL" id="RLP84665.1"/>
    </source>
</evidence>
<dbReference type="AlphaFoldDB" id="A0A3L7AMJ4"/>
<evidence type="ECO:0000256" key="2">
    <source>
        <dbReference type="SAM" id="Phobius"/>
    </source>
</evidence>
<keyword evidence="2" id="KW-1133">Transmembrane helix</keyword>
<organism evidence="3 5">
    <name type="scientific">Mycetocola lacteus</name>
    <dbReference type="NCBI Taxonomy" id="76637"/>
    <lineage>
        <taxon>Bacteria</taxon>
        <taxon>Bacillati</taxon>
        <taxon>Actinomycetota</taxon>
        <taxon>Actinomycetes</taxon>
        <taxon>Micrococcales</taxon>
        <taxon>Microbacteriaceae</taxon>
        <taxon>Mycetocola</taxon>
    </lineage>
</organism>
<protein>
    <submittedName>
        <fullName evidence="3">Uncharacterized protein</fullName>
    </submittedName>
</protein>
<gene>
    <name evidence="4" type="ORF">D9V34_01300</name>
    <name evidence="3" type="ORF">D9V34_13595</name>
</gene>
<proteinExistence type="predicted"/>
<feature type="region of interest" description="Disordered" evidence="1">
    <location>
        <begin position="141"/>
        <end position="164"/>
    </location>
</feature>
<feature type="transmembrane region" description="Helical" evidence="2">
    <location>
        <begin position="37"/>
        <end position="63"/>
    </location>
</feature>
<keyword evidence="2" id="KW-0472">Membrane</keyword>
<dbReference type="RefSeq" id="WP_121687140.1">
    <property type="nucleotide sequence ID" value="NZ_RCUY01000001.1"/>
</dbReference>
<name>A0A3L7AMJ4_9MICO</name>
<dbReference type="EMBL" id="RCUY01000011">
    <property type="protein sequence ID" value="RLP80880.1"/>
    <property type="molecule type" value="Genomic_DNA"/>
</dbReference>
<keyword evidence="5" id="KW-1185">Reference proteome</keyword>
<feature type="transmembrane region" description="Helical" evidence="2">
    <location>
        <begin position="12"/>
        <end position="31"/>
    </location>
</feature>
<evidence type="ECO:0000256" key="1">
    <source>
        <dbReference type="SAM" id="MobiDB-lite"/>
    </source>
</evidence>
<comment type="caution">
    <text evidence="3">The sequence shown here is derived from an EMBL/GenBank/DDBJ whole genome shotgun (WGS) entry which is preliminary data.</text>
</comment>
<keyword evidence="2" id="KW-0812">Transmembrane</keyword>
<evidence type="ECO:0000313" key="5">
    <source>
        <dbReference type="Proteomes" id="UP000269438"/>
    </source>
</evidence>